<sequence>MSSKSSLRLRYLLLGGLLAVIPLTGTTAQAEEPRARLDVQAEAQLDVVPDRATLNARLWERTPAVARHDDDTGADALRQARDRLEERASALIRTLEEAGVERDDISAGSLSVQPEYVPAPRQSDSDNGTLMRTRLDRPFQVHVDDLDRLPQLLDALTAAGVNAMDGISYDLADRDAALDEALVKALEKARHKAELMARAMSVSLGAVASISETRPPIYMPRMMAMSADARESAGQADYRPGTIVIEAGVSVSWEIEN</sequence>
<dbReference type="Gene3D" id="3.30.70.2970">
    <property type="entry name" value="Protein of unknown function (DUF541), domain 2"/>
    <property type="match status" value="1"/>
</dbReference>
<dbReference type="PANTHER" id="PTHR34387">
    <property type="entry name" value="SLR1258 PROTEIN"/>
    <property type="match status" value="1"/>
</dbReference>
<accession>A0ABX7W5S6</accession>
<evidence type="ECO:0000256" key="1">
    <source>
        <dbReference type="SAM" id="Coils"/>
    </source>
</evidence>
<evidence type="ECO:0000256" key="2">
    <source>
        <dbReference type="SAM" id="SignalP"/>
    </source>
</evidence>
<evidence type="ECO:0000313" key="3">
    <source>
        <dbReference type="EMBL" id="QTP55734.1"/>
    </source>
</evidence>
<organism evidence="3 4">
    <name type="scientific">Billgrantia sulfidoxydans</name>
    <dbReference type="NCBI Taxonomy" id="2733484"/>
    <lineage>
        <taxon>Bacteria</taxon>
        <taxon>Pseudomonadati</taxon>
        <taxon>Pseudomonadota</taxon>
        <taxon>Gammaproteobacteria</taxon>
        <taxon>Oceanospirillales</taxon>
        <taxon>Halomonadaceae</taxon>
        <taxon>Billgrantia</taxon>
    </lineage>
</organism>
<dbReference type="Proteomes" id="UP000671868">
    <property type="component" value="Chromosome"/>
</dbReference>
<dbReference type="InterPro" id="IPR007497">
    <property type="entry name" value="SIMPL/DUF541"/>
</dbReference>
<dbReference type="Gene3D" id="3.30.110.170">
    <property type="entry name" value="Protein of unknown function (DUF541), domain 1"/>
    <property type="match status" value="1"/>
</dbReference>
<keyword evidence="2" id="KW-0732">Signal</keyword>
<feature type="signal peptide" evidence="2">
    <location>
        <begin position="1"/>
        <end position="30"/>
    </location>
</feature>
<dbReference type="Pfam" id="PF04402">
    <property type="entry name" value="SIMPL"/>
    <property type="match status" value="1"/>
</dbReference>
<proteinExistence type="predicted"/>
<reference evidence="3 4" key="1">
    <citation type="journal article" date="2021" name="Front. Microbiol.">
        <title>Aerobic Denitrification and Heterotrophic Sulfur Oxidation in the Genus Halomonas Revealed by Six Novel Species Characterizations and Genome-Based Analysis.</title>
        <authorList>
            <person name="Wang L."/>
            <person name="Shao Z."/>
        </authorList>
    </citation>
    <scope>NUCLEOTIDE SEQUENCE [LARGE SCALE GENOMIC DNA]</scope>
    <source>
        <strain evidence="3 4">MCCC 1A11059</strain>
    </source>
</reference>
<dbReference type="PANTHER" id="PTHR34387:SF1">
    <property type="entry name" value="PERIPLASMIC IMMUNOGENIC PROTEIN"/>
    <property type="match status" value="1"/>
</dbReference>
<dbReference type="EMBL" id="CP053381">
    <property type="protein sequence ID" value="QTP55734.1"/>
    <property type="molecule type" value="Genomic_DNA"/>
</dbReference>
<evidence type="ECO:0000313" key="4">
    <source>
        <dbReference type="Proteomes" id="UP000671868"/>
    </source>
</evidence>
<dbReference type="RefSeq" id="WP_209537694.1">
    <property type="nucleotide sequence ID" value="NZ_CP053381.1"/>
</dbReference>
<gene>
    <name evidence="3" type="ORF">HNO51_14220</name>
</gene>
<feature type="coiled-coil region" evidence="1">
    <location>
        <begin position="74"/>
        <end position="101"/>
    </location>
</feature>
<dbReference type="InterPro" id="IPR052022">
    <property type="entry name" value="26kDa_periplasmic_antigen"/>
</dbReference>
<feature type="chain" id="PRO_5045698444" evidence="2">
    <location>
        <begin position="31"/>
        <end position="257"/>
    </location>
</feature>
<keyword evidence="4" id="KW-1185">Reference proteome</keyword>
<keyword evidence="1" id="KW-0175">Coiled coil</keyword>
<name>A0ABX7W5S6_9GAMM</name>
<protein>
    <submittedName>
        <fullName evidence="3">SIMPL domain-containing protein</fullName>
    </submittedName>
</protein>